<proteinExistence type="inferred from homology"/>
<dbReference type="GO" id="GO:0009813">
    <property type="term" value="P:flavonoid biosynthetic process"/>
    <property type="evidence" value="ECO:0007669"/>
    <property type="project" value="UniProtKB-KW"/>
</dbReference>
<feature type="transmembrane region" description="Helical" evidence="5">
    <location>
        <begin position="20"/>
        <end position="37"/>
    </location>
</feature>
<evidence type="ECO:0000256" key="1">
    <source>
        <dbReference type="ARBA" id="ARBA00009995"/>
    </source>
</evidence>
<comment type="caution">
    <text evidence="6">The sequence shown here is derived from an EMBL/GenBank/DDBJ whole genome shotgun (WGS) entry which is preliminary data.</text>
</comment>
<dbReference type="InParanoid" id="A0A2R6R7Y9"/>
<dbReference type="AlphaFoldDB" id="A0A2R6R7Y9"/>
<organism evidence="6 7">
    <name type="scientific">Actinidia chinensis var. chinensis</name>
    <name type="common">Chinese soft-hair kiwi</name>
    <dbReference type="NCBI Taxonomy" id="1590841"/>
    <lineage>
        <taxon>Eukaryota</taxon>
        <taxon>Viridiplantae</taxon>
        <taxon>Streptophyta</taxon>
        <taxon>Embryophyta</taxon>
        <taxon>Tracheophyta</taxon>
        <taxon>Spermatophyta</taxon>
        <taxon>Magnoliopsida</taxon>
        <taxon>eudicotyledons</taxon>
        <taxon>Gunneridae</taxon>
        <taxon>Pentapetalae</taxon>
        <taxon>asterids</taxon>
        <taxon>Ericales</taxon>
        <taxon>Actinidiaceae</taxon>
        <taxon>Actinidia</taxon>
    </lineage>
</organism>
<dbReference type="InterPro" id="IPR002213">
    <property type="entry name" value="UDP_glucos_trans"/>
</dbReference>
<dbReference type="SUPFAM" id="SSF53756">
    <property type="entry name" value="UDP-Glycosyltransferase/glycogen phosphorylase"/>
    <property type="match status" value="1"/>
</dbReference>
<evidence type="ECO:0000256" key="2">
    <source>
        <dbReference type="ARBA" id="ARBA00022676"/>
    </source>
</evidence>
<evidence type="ECO:0000313" key="7">
    <source>
        <dbReference type="Proteomes" id="UP000241394"/>
    </source>
</evidence>
<protein>
    <submittedName>
        <fullName evidence="6">UDP-glycosyltransferase</fullName>
    </submittedName>
</protein>
<dbReference type="STRING" id="1590841.A0A2R6R7Y9"/>
<sequence>MIKKHGFRIVASDKERHQKLLNVFGISHVIPFVHLAIKLATKGFIITFINTQIIHHQISQANSAAHSGDIFAGARESGLDIRYATFSDGLPLEFDRKLHEEQYMESFLNNFYGHVDEVVGEIVSGAKPPVSCLVADTFYVWPSVVAKKYGLVHVSFMTEPALVLSLYYHLDILRKNGHFGMQDDRQDTIDYIPGVRAIAPTDLMSYLQDTDIWTVVHRIIYKAFDDVKRADVIVCNTVQELELESRDNLSLTSKAANLCNWANFSYWVHQEHRAHEPMVRDIVEIAHGLLLSGVGFVWVLRPDIVSSDDTDFLPVGFEEKVKDRGVIVPWCSQIDVISHPAIGGFLTHCG</sequence>
<dbReference type="Gramene" id="PSS23652">
    <property type="protein sequence ID" value="PSS23652"/>
    <property type="gene ID" value="CEY00_Acc08476"/>
</dbReference>
<reference evidence="6 7" key="1">
    <citation type="submission" date="2017-07" db="EMBL/GenBank/DDBJ databases">
        <title>An improved, manually edited Actinidia chinensis var. chinensis (kiwifruit) genome highlights the challenges associated with draft genomes and gene prediction in plants.</title>
        <authorList>
            <person name="Pilkington S."/>
            <person name="Crowhurst R."/>
            <person name="Hilario E."/>
            <person name="Nardozza S."/>
            <person name="Fraser L."/>
            <person name="Peng Y."/>
            <person name="Gunaseelan K."/>
            <person name="Simpson R."/>
            <person name="Tahir J."/>
            <person name="Deroles S."/>
            <person name="Templeton K."/>
            <person name="Luo Z."/>
            <person name="Davy M."/>
            <person name="Cheng C."/>
            <person name="Mcneilage M."/>
            <person name="Scaglione D."/>
            <person name="Liu Y."/>
            <person name="Zhang Q."/>
            <person name="Datson P."/>
            <person name="De Silva N."/>
            <person name="Gardiner S."/>
            <person name="Bassett H."/>
            <person name="Chagne D."/>
            <person name="Mccallum J."/>
            <person name="Dzierzon H."/>
            <person name="Deng C."/>
            <person name="Wang Y.-Y."/>
            <person name="Barron N."/>
            <person name="Manako K."/>
            <person name="Bowen J."/>
            <person name="Foster T."/>
            <person name="Erridge Z."/>
            <person name="Tiffin H."/>
            <person name="Waite C."/>
            <person name="Davies K."/>
            <person name="Grierson E."/>
            <person name="Laing W."/>
            <person name="Kirk R."/>
            <person name="Chen X."/>
            <person name="Wood M."/>
            <person name="Montefiori M."/>
            <person name="Brummell D."/>
            <person name="Schwinn K."/>
            <person name="Catanach A."/>
            <person name="Fullerton C."/>
            <person name="Li D."/>
            <person name="Meiyalaghan S."/>
            <person name="Nieuwenhuizen N."/>
            <person name="Read N."/>
            <person name="Prakash R."/>
            <person name="Hunter D."/>
            <person name="Zhang H."/>
            <person name="Mckenzie M."/>
            <person name="Knabel M."/>
            <person name="Harris A."/>
            <person name="Allan A."/>
            <person name="Chen A."/>
            <person name="Janssen B."/>
            <person name="Plunkett B."/>
            <person name="Dwamena C."/>
            <person name="Voogd C."/>
            <person name="Leif D."/>
            <person name="Lafferty D."/>
            <person name="Souleyre E."/>
            <person name="Varkonyi-Gasic E."/>
            <person name="Gambi F."/>
            <person name="Hanley J."/>
            <person name="Yao J.-L."/>
            <person name="Cheung J."/>
            <person name="David K."/>
            <person name="Warren B."/>
            <person name="Marsh K."/>
            <person name="Snowden K."/>
            <person name="Lin-Wang K."/>
            <person name="Brian L."/>
            <person name="Martinez-Sanchez M."/>
            <person name="Wang M."/>
            <person name="Ileperuma N."/>
            <person name="Macnee N."/>
            <person name="Campin R."/>
            <person name="Mcatee P."/>
            <person name="Drummond R."/>
            <person name="Espley R."/>
            <person name="Ireland H."/>
            <person name="Wu R."/>
            <person name="Atkinson R."/>
            <person name="Karunairetnam S."/>
            <person name="Bulley S."/>
            <person name="Chunkath S."/>
            <person name="Hanley Z."/>
            <person name="Storey R."/>
            <person name="Thrimawithana A."/>
            <person name="Thomson S."/>
            <person name="David C."/>
            <person name="Testolin R."/>
        </authorList>
    </citation>
    <scope>NUCLEOTIDE SEQUENCE [LARGE SCALE GENOMIC DNA]</scope>
    <source>
        <strain evidence="7">cv. Red5</strain>
        <tissue evidence="6">Young leaf</tissue>
    </source>
</reference>
<dbReference type="OrthoDB" id="5835829at2759"/>
<dbReference type="Proteomes" id="UP000241394">
    <property type="component" value="Chromosome LG8"/>
</dbReference>
<reference evidence="7" key="2">
    <citation type="journal article" date="2018" name="BMC Genomics">
        <title>A manually annotated Actinidia chinensis var. chinensis (kiwifruit) genome highlights the challenges associated with draft genomes and gene prediction in plants.</title>
        <authorList>
            <person name="Pilkington S.M."/>
            <person name="Crowhurst R."/>
            <person name="Hilario E."/>
            <person name="Nardozza S."/>
            <person name="Fraser L."/>
            <person name="Peng Y."/>
            <person name="Gunaseelan K."/>
            <person name="Simpson R."/>
            <person name="Tahir J."/>
            <person name="Deroles S.C."/>
            <person name="Templeton K."/>
            <person name="Luo Z."/>
            <person name="Davy M."/>
            <person name="Cheng C."/>
            <person name="McNeilage M."/>
            <person name="Scaglione D."/>
            <person name="Liu Y."/>
            <person name="Zhang Q."/>
            <person name="Datson P."/>
            <person name="De Silva N."/>
            <person name="Gardiner S.E."/>
            <person name="Bassett H."/>
            <person name="Chagne D."/>
            <person name="McCallum J."/>
            <person name="Dzierzon H."/>
            <person name="Deng C."/>
            <person name="Wang Y.Y."/>
            <person name="Barron L."/>
            <person name="Manako K."/>
            <person name="Bowen J."/>
            <person name="Foster T.M."/>
            <person name="Erridge Z.A."/>
            <person name="Tiffin H."/>
            <person name="Waite C.N."/>
            <person name="Davies K.M."/>
            <person name="Grierson E.P."/>
            <person name="Laing W.A."/>
            <person name="Kirk R."/>
            <person name="Chen X."/>
            <person name="Wood M."/>
            <person name="Montefiori M."/>
            <person name="Brummell D.A."/>
            <person name="Schwinn K.E."/>
            <person name="Catanach A."/>
            <person name="Fullerton C."/>
            <person name="Li D."/>
            <person name="Meiyalaghan S."/>
            <person name="Nieuwenhuizen N."/>
            <person name="Read N."/>
            <person name="Prakash R."/>
            <person name="Hunter D."/>
            <person name="Zhang H."/>
            <person name="McKenzie M."/>
            <person name="Knabel M."/>
            <person name="Harris A."/>
            <person name="Allan A.C."/>
            <person name="Gleave A."/>
            <person name="Chen A."/>
            <person name="Janssen B.J."/>
            <person name="Plunkett B."/>
            <person name="Ampomah-Dwamena C."/>
            <person name="Voogd C."/>
            <person name="Leif D."/>
            <person name="Lafferty D."/>
            <person name="Souleyre E.J.F."/>
            <person name="Varkonyi-Gasic E."/>
            <person name="Gambi F."/>
            <person name="Hanley J."/>
            <person name="Yao J.L."/>
            <person name="Cheung J."/>
            <person name="David K.M."/>
            <person name="Warren B."/>
            <person name="Marsh K."/>
            <person name="Snowden K.C."/>
            <person name="Lin-Wang K."/>
            <person name="Brian L."/>
            <person name="Martinez-Sanchez M."/>
            <person name="Wang M."/>
            <person name="Ileperuma N."/>
            <person name="Macnee N."/>
            <person name="Campin R."/>
            <person name="McAtee P."/>
            <person name="Drummond R.S.M."/>
            <person name="Espley R.V."/>
            <person name="Ireland H.S."/>
            <person name="Wu R."/>
            <person name="Atkinson R.G."/>
            <person name="Karunairetnam S."/>
            <person name="Bulley S."/>
            <person name="Chunkath S."/>
            <person name="Hanley Z."/>
            <person name="Storey R."/>
            <person name="Thrimawithana A.H."/>
            <person name="Thomson S."/>
            <person name="David C."/>
            <person name="Testolin R."/>
            <person name="Huang H."/>
            <person name="Hellens R.P."/>
            <person name="Schaffer R.J."/>
        </authorList>
    </citation>
    <scope>NUCLEOTIDE SEQUENCE [LARGE SCALE GENOMIC DNA]</scope>
    <source>
        <strain evidence="7">cv. Red5</strain>
    </source>
</reference>
<keyword evidence="7" id="KW-1185">Reference proteome</keyword>
<evidence type="ECO:0000256" key="4">
    <source>
        <dbReference type="ARBA" id="ARBA00023241"/>
    </source>
</evidence>
<comment type="similarity">
    <text evidence="1">Belongs to the UDP-glycosyltransferase family.</text>
</comment>
<dbReference type="CDD" id="cd03784">
    <property type="entry name" value="GT1_Gtf-like"/>
    <property type="match status" value="1"/>
</dbReference>
<keyword evidence="5" id="KW-0472">Membrane</keyword>
<accession>A0A2R6R7Y9</accession>
<dbReference type="PANTHER" id="PTHR11926:SF1494">
    <property type="entry name" value="FLAVONOL 3-O-GLUCOSYLTRANSFERASE UGT76E12-RELATED"/>
    <property type="match status" value="1"/>
</dbReference>
<keyword evidence="2" id="KW-0328">Glycosyltransferase</keyword>
<name>A0A2R6R7Y9_ACTCC</name>
<dbReference type="PANTHER" id="PTHR11926">
    <property type="entry name" value="GLUCOSYL/GLUCURONOSYL TRANSFERASES"/>
    <property type="match status" value="1"/>
</dbReference>
<keyword evidence="4" id="KW-0284">Flavonoid biosynthesis</keyword>
<dbReference type="Gene3D" id="3.40.50.2000">
    <property type="entry name" value="Glycogen Phosphorylase B"/>
    <property type="match status" value="2"/>
</dbReference>
<keyword evidence="5" id="KW-1133">Transmembrane helix</keyword>
<evidence type="ECO:0000256" key="3">
    <source>
        <dbReference type="ARBA" id="ARBA00022679"/>
    </source>
</evidence>
<gene>
    <name evidence="6" type="ORF">CEY00_Acc08476</name>
</gene>
<dbReference type="OMA" id="HSGSHEN"/>
<evidence type="ECO:0000313" key="6">
    <source>
        <dbReference type="EMBL" id="PSS23652.1"/>
    </source>
</evidence>
<keyword evidence="3 6" id="KW-0808">Transferase</keyword>
<dbReference type="GO" id="GO:0008194">
    <property type="term" value="F:UDP-glycosyltransferase activity"/>
    <property type="evidence" value="ECO:0007669"/>
    <property type="project" value="InterPro"/>
</dbReference>
<evidence type="ECO:0000256" key="5">
    <source>
        <dbReference type="SAM" id="Phobius"/>
    </source>
</evidence>
<keyword evidence="5" id="KW-0812">Transmembrane</keyword>
<dbReference type="EMBL" id="NKQK01000008">
    <property type="protein sequence ID" value="PSS23652.1"/>
    <property type="molecule type" value="Genomic_DNA"/>
</dbReference>